<protein>
    <submittedName>
        <fullName evidence="1">Uncharacterized protein</fullName>
    </submittedName>
</protein>
<evidence type="ECO:0000313" key="1">
    <source>
        <dbReference type="EMBL" id="EGI17174.1"/>
    </source>
</evidence>
<dbReference type="Proteomes" id="UP000004710">
    <property type="component" value="Unassembled WGS sequence"/>
</dbReference>
<dbReference type="EMBL" id="GL883901">
    <property type="protein sequence ID" value="EGI17174.1"/>
    <property type="molecule type" value="Genomic_DNA"/>
</dbReference>
<reference evidence="1 2" key="1">
    <citation type="submission" date="2010-01" db="EMBL/GenBank/DDBJ databases">
        <title>The Genome Sequence of Escherichia coli M605.</title>
        <authorList>
            <consortium name="The Broad Institute Genome Sequencing Platform"/>
            <consortium name="The Broad Institute Genome Sequencing Center for Infectious Disease"/>
            <person name="Feldgarden M."/>
            <person name="Gordon D.M."/>
            <person name="Johnson J.R."/>
            <person name="Johnston B.D."/>
            <person name="Young S."/>
            <person name="Zeng Q."/>
            <person name="Koehrsen M."/>
            <person name="Alvarado L."/>
            <person name="Berlin A.M."/>
            <person name="Borenstein D."/>
            <person name="Chapman S.B."/>
            <person name="Chen Z."/>
            <person name="Engels R."/>
            <person name="Freedman E."/>
            <person name="Gellesch M."/>
            <person name="Goldberg J."/>
            <person name="Griggs A."/>
            <person name="Gujja S."/>
            <person name="Heilman E.R."/>
            <person name="Heiman D.I."/>
            <person name="Hepburn T.A."/>
            <person name="Howarth C."/>
            <person name="Jen D."/>
            <person name="Larson L."/>
            <person name="Lewis B."/>
            <person name="Mehta T."/>
            <person name="Park D."/>
            <person name="Pearson M."/>
            <person name="Richards J."/>
            <person name="Roberts A."/>
            <person name="Saif S."/>
            <person name="Shea T.D."/>
            <person name="Shenoy N."/>
            <person name="Sisk P."/>
            <person name="Stolte C."/>
            <person name="Sykes S.N."/>
            <person name="Walk T."/>
            <person name="White J."/>
            <person name="Yandava C."/>
            <person name="Haas B."/>
            <person name="Henn M.R."/>
            <person name="Nusbaum C."/>
            <person name="Birren B."/>
        </authorList>
    </citation>
    <scope>NUCLEOTIDE SEQUENCE [LARGE SCALE GENOMIC DNA]</scope>
    <source>
        <strain evidence="1 2">M605</strain>
    </source>
</reference>
<dbReference type="HOGENOM" id="CLU_3269903_0_0_6"/>
<name>F4SVS5_ECOLX</name>
<organism evidence="1 2">
    <name type="scientific">Escherichia coli M605</name>
    <dbReference type="NCBI Taxonomy" id="656417"/>
    <lineage>
        <taxon>Bacteria</taxon>
        <taxon>Pseudomonadati</taxon>
        <taxon>Pseudomonadota</taxon>
        <taxon>Gammaproteobacteria</taxon>
        <taxon>Enterobacterales</taxon>
        <taxon>Enterobacteriaceae</taxon>
        <taxon>Escherichia</taxon>
    </lineage>
</organism>
<evidence type="ECO:0000313" key="2">
    <source>
        <dbReference type="Proteomes" id="UP000004710"/>
    </source>
</evidence>
<accession>F4SVS5</accession>
<proteinExistence type="predicted"/>
<sequence>MSAEIFLITHPRVVFFFFCSYQSIKTHVNTLLSTQKYFVFF</sequence>
<dbReference type="AlphaFoldDB" id="F4SVS5"/>
<gene>
    <name evidence="1" type="ORF">ECIG_00679</name>
</gene>